<evidence type="ECO:0000313" key="1">
    <source>
        <dbReference type="EMBL" id="KAF2841648.1"/>
    </source>
</evidence>
<name>A0A9P4VS38_9PEZI</name>
<keyword evidence="2" id="KW-1185">Reference proteome</keyword>
<dbReference type="Proteomes" id="UP000799429">
    <property type="component" value="Unassembled WGS sequence"/>
</dbReference>
<dbReference type="AlphaFoldDB" id="A0A9P4VS38"/>
<reference evidence="1" key="1">
    <citation type="journal article" date="2020" name="Stud. Mycol.">
        <title>101 Dothideomycetes genomes: a test case for predicting lifestyles and emergence of pathogens.</title>
        <authorList>
            <person name="Haridas S."/>
            <person name="Albert R."/>
            <person name="Binder M."/>
            <person name="Bloem J."/>
            <person name="Labutti K."/>
            <person name="Salamov A."/>
            <person name="Andreopoulos B."/>
            <person name="Baker S."/>
            <person name="Barry K."/>
            <person name="Bills G."/>
            <person name="Bluhm B."/>
            <person name="Cannon C."/>
            <person name="Castanera R."/>
            <person name="Culley D."/>
            <person name="Daum C."/>
            <person name="Ezra D."/>
            <person name="Gonzalez J."/>
            <person name="Henrissat B."/>
            <person name="Kuo A."/>
            <person name="Liang C."/>
            <person name="Lipzen A."/>
            <person name="Lutzoni F."/>
            <person name="Magnuson J."/>
            <person name="Mondo S."/>
            <person name="Nolan M."/>
            <person name="Ohm R."/>
            <person name="Pangilinan J."/>
            <person name="Park H.-J."/>
            <person name="Ramirez L."/>
            <person name="Alfaro M."/>
            <person name="Sun H."/>
            <person name="Tritt A."/>
            <person name="Yoshinaga Y."/>
            <person name="Zwiers L.-H."/>
            <person name="Turgeon B."/>
            <person name="Goodwin S."/>
            <person name="Spatafora J."/>
            <person name="Crous P."/>
            <person name="Grigoriev I."/>
        </authorList>
    </citation>
    <scope>NUCLEOTIDE SEQUENCE</scope>
    <source>
        <strain evidence="1">CBS 101060</strain>
    </source>
</reference>
<accession>A0A9P4VS38</accession>
<organism evidence="1 2">
    <name type="scientific">Patellaria atrata CBS 101060</name>
    <dbReference type="NCBI Taxonomy" id="1346257"/>
    <lineage>
        <taxon>Eukaryota</taxon>
        <taxon>Fungi</taxon>
        <taxon>Dikarya</taxon>
        <taxon>Ascomycota</taxon>
        <taxon>Pezizomycotina</taxon>
        <taxon>Dothideomycetes</taxon>
        <taxon>Dothideomycetes incertae sedis</taxon>
        <taxon>Patellariales</taxon>
        <taxon>Patellariaceae</taxon>
        <taxon>Patellaria</taxon>
    </lineage>
</organism>
<protein>
    <submittedName>
        <fullName evidence="1">Uncharacterized protein</fullName>
    </submittedName>
</protein>
<evidence type="ECO:0000313" key="2">
    <source>
        <dbReference type="Proteomes" id="UP000799429"/>
    </source>
</evidence>
<gene>
    <name evidence="1" type="ORF">M501DRAFT_579830</name>
</gene>
<proteinExistence type="predicted"/>
<dbReference type="EMBL" id="MU006091">
    <property type="protein sequence ID" value="KAF2841648.1"/>
    <property type="molecule type" value="Genomic_DNA"/>
</dbReference>
<comment type="caution">
    <text evidence="1">The sequence shown here is derived from an EMBL/GenBank/DDBJ whole genome shotgun (WGS) entry which is preliminary data.</text>
</comment>
<sequence length="110" mass="12535">MNRYHFSSNTSFNLVYQARHFNNRVEFSKVTVNHPFQSASPFVQVLFTTSPNQTTPLRRSVIIQTHKPTEGLEPVTPGTENILIEIHTCNVDRDIDVSRLPIIVEDAIAE</sequence>